<evidence type="ECO:0000313" key="1">
    <source>
        <dbReference type="EMBL" id="MPM84049.1"/>
    </source>
</evidence>
<gene>
    <name evidence="1" type="ORF">SDC9_131120</name>
</gene>
<protein>
    <submittedName>
        <fullName evidence="1">Uncharacterized protein</fullName>
    </submittedName>
</protein>
<comment type="caution">
    <text evidence="1">The sequence shown here is derived from an EMBL/GenBank/DDBJ whole genome shotgun (WGS) entry which is preliminary data.</text>
</comment>
<accession>A0A645D4B9</accession>
<organism evidence="1">
    <name type="scientific">bioreactor metagenome</name>
    <dbReference type="NCBI Taxonomy" id="1076179"/>
    <lineage>
        <taxon>unclassified sequences</taxon>
        <taxon>metagenomes</taxon>
        <taxon>ecological metagenomes</taxon>
    </lineage>
</organism>
<sequence length="175" mass="20180">MVAGDHHRADSRLPAGSYRFCDFLSRRVNHPHNTDKGQVMLYIFFLILRDFLKLPCCKAQHTQRLFRQLKTKPLNIFPVGFRHRADSLLSEHPGAKGKQFVYRALRVSRQLPPNWMNRSHALPIRVKGVFKNPGIGVLHLIMVQTKSFCHVQERTFGRVADYRALLVRIKAGVIA</sequence>
<name>A0A645D4B9_9ZZZZ</name>
<dbReference type="AlphaFoldDB" id="A0A645D4B9"/>
<dbReference type="EMBL" id="VSSQ01032700">
    <property type="protein sequence ID" value="MPM84049.1"/>
    <property type="molecule type" value="Genomic_DNA"/>
</dbReference>
<reference evidence="1" key="1">
    <citation type="submission" date="2019-08" db="EMBL/GenBank/DDBJ databases">
        <authorList>
            <person name="Kucharzyk K."/>
            <person name="Murdoch R.W."/>
            <person name="Higgins S."/>
            <person name="Loffler F."/>
        </authorList>
    </citation>
    <scope>NUCLEOTIDE SEQUENCE</scope>
</reference>
<proteinExistence type="predicted"/>